<dbReference type="InterPro" id="IPR013785">
    <property type="entry name" value="Aldolase_TIM"/>
</dbReference>
<evidence type="ECO:0000256" key="6">
    <source>
        <dbReference type="ARBA" id="ARBA00023141"/>
    </source>
</evidence>
<dbReference type="InterPro" id="IPR002028">
    <property type="entry name" value="Trp_synthase_suA"/>
</dbReference>
<comment type="catalytic activity">
    <reaction evidence="8 9">
        <text>(1S,2R)-1-C-(indol-3-yl)glycerol 3-phosphate + L-serine = D-glyceraldehyde 3-phosphate + L-tryptophan + H2O</text>
        <dbReference type="Rhea" id="RHEA:10532"/>
        <dbReference type="ChEBI" id="CHEBI:15377"/>
        <dbReference type="ChEBI" id="CHEBI:33384"/>
        <dbReference type="ChEBI" id="CHEBI:57912"/>
        <dbReference type="ChEBI" id="CHEBI:58866"/>
        <dbReference type="ChEBI" id="CHEBI:59776"/>
        <dbReference type="EC" id="4.2.1.20"/>
    </reaction>
</comment>
<feature type="active site" description="Proton acceptor" evidence="9">
    <location>
        <position position="47"/>
    </location>
</feature>
<dbReference type="CDD" id="cd04724">
    <property type="entry name" value="Tryptophan_synthase_alpha"/>
    <property type="match status" value="1"/>
</dbReference>
<dbReference type="AlphaFoldDB" id="A0A1G4NUN1"/>
<dbReference type="PANTHER" id="PTHR43406">
    <property type="entry name" value="TRYPTOPHAN SYNTHASE, ALPHA CHAIN"/>
    <property type="match status" value="1"/>
</dbReference>
<evidence type="ECO:0000256" key="1">
    <source>
        <dbReference type="ARBA" id="ARBA00003365"/>
    </source>
</evidence>
<reference evidence="11" key="1">
    <citation type="submission" date="2016-10" db="EMBL/GenBank/DDBJ databases">
        <title>Chloroplast genomes as a tool to resolve red algal phylogenies: a case study in the Nemaliales.</title>
        <authorList>
            <person name="Costa J.F."/>
            <person name="Lin S.M."/>
            <person name="Macaya E.C."/>
            <person name="Fernandez-Garcia C."/>
            <person name="Verbruggen H."/>
        </authorList>
    </citation>
    <scope>NUCLEOTIDE SEQUENCE</scope>
    <source>
        <strain evidence="11">J.0158</strain>
    </source>
</reference>
<accession>A0A1G4NUN1</accession>
<keyword evidence="5 9" id="KW-0822">Tryptophan biosynthesis</keyword>
<dbReference type="InterPro" id="IPR018204">
    <property type="entry name" value="Trp_synthase_alpha_AS"/>
</dbReference>
<dbReference type="FunFam" id="3.20.20.70:FF:000037">
    <property type="entry name" value="Tryptophan synthase alpha chain"/>
    <property type="match status" value="1"/>
</dbReference>
<dbReference type="NCBIfam" id="TIGR00262">
    <property type="entry name" value="trpA"/>
    <property type="match status" value="1"/>
</dbReference>
<dbReference type="EMBL" id="LT622868">
    <property type="protein sequence ID" value="SCW22314.1"/>
    <property type="molecule type" value="Genomic_DNA"/>
</dbReference>
<comment type="subunit">
    <text evidence="3 9">Tetramer of two alpha and two beta chains.</text>
</comment>
<dbReference type="GO" id="GO:0009507">
    <property type="term" value="C:chloroplast"/>
    <property type="evidence" value="ECO:0007669"/>
    <property type="project" value="UniProtKB-SubCell"/>
</dbReference>
<evidence type="ECO:0000313" key="11">
    <source>
        <dbReference type="EMBL" id="SCW22314.1"/>
    </source>
</evidence>
<protein>
    <recommendedName>
        <fullName evidence="9">Tryptophan synthase alpha chain</fullName>
        <ecNumber evidence="9">4.2.1.20</ecNumber>
    </recommendedName>
</protein>
<dbReference type="UniPathway" id="UPA00035">
    <property type="reaction ID" value="UER00044"/>
</dbReference>
<keyword evidence="11" id="KW-0934">Plastid</keyword>
<dbReference type="Pfam" id="PF00290">
    <property type="entry name" value="Trp_syntA"/>
    <property type="match status" value="1"/>
</dbReference>
<feature type="active site" description="Proton acceptor" evidence="9">
    <location>
        <position position="58"/>
    </location>
</feature>
<dbReference type="InterPro" id="IPR011060">
    <property type="entry name" value="RibuloseP-bd_barrel"/>
</dbReference>
<keyword evidence="4 9" id="KW-0028">Amino-acid biosynthesis</keyword>
<proteinExistence type="inferred from homology"/>
<keyword evidence="7 9" id="KW-0456">Lyase</keyword>
<evidence type="ECO:0000256" key="3">
    <source>
        <dbReference type="ARBA" id="ARBA00011270"/>
    </source>
</evidence>
<reference evidence="11" key="2">
    <citation type="submission" date="2016-10" db="EMBL/GenBank/DDBJ databases">
        <authorList>
            <person name="de Groot N.N."/>
        </authorList>
    </citation>
    <scope>NUCLEOTIDE SEQUENCE</scope>
    <source>
        <strain evidence="11">J.0158</strain>
    </source>
</reference>
<dbReference type="Gene3D" id="3.20.20.70">
    <property type="entry name" value="Aldolase class I"/>
    <property type="match status" value="1"/>
</dbReference>
<comment type="subcellular location">
    <subcellularLocation>
        <location evidence="9">Plastid</location>
        <location evidence="9">Chloroplast</location>
    </subcellularLocation>
</comment>
<evidence type="ECO:0000256" key="9">
    <source>
        <dbReference type="HAMAP-Rule" id="MF_00131"/>
    </source>
</evidence>
<comment type="function">
    <text evidence="1 9">The alpha subunit is responsible for the aldol cleavage of indoleglycerol phosphate to indole and glyceraldehyde 3-phosphate.</text>
</comment>
<comment type="pathway">
    <text evidence="2 9">Amino-acid biosynthesis; L-tryptophan biosynthesis; L-tryptophan from chorismate: step 5/5.</text>
</comment>
<dbReference type="GO" id="GO:0005829">
    <property type="term" value="C:cytosol"/>
    <property type="evidence" value="ECO:0007669"/>
    <property type="project" value="TreeGrafter"/>
</dbReference>
<organism evidence="11">
    <name type="scientific">Izziella formosana</name>
    <dbReference type="NCBI Taxonomy" id="1653389"/>
    <lineage>
        <taxon>Eukaryota</taxon>
        <taxon>Rhodophyta</taxon>
        <taxon>Florideophyceae</taxon>
        <taxon>Nemaliophycidae</taxon>
        <taxon>Nemaliales</taxon>
        <taxon>Liagoraceae</taxon>
        <taxon>Izziella</taxon>
    </lineage>
</organism>
<dbReference type="PANTHER" id="PTHR43406:SF1">
    <property type="entry name" value="TRYPTOPHAN SYNTHASE ALPHA CHAIN, CHLOROPLASTIC"/>
    <property type="match status" value="1"/>
</dbReference>
<evidence type="ECO:0000256" key="8">
    <source>
        <dbReference type="ARBA" id="ARBA00049047"/>
    </source>
</evidence>
<evidence type="ECO:0000256" key="2">
    <source>
        <dbReference type="ARBA" id="ARBA00004733"/>
    </source>
</evidence>
<evidence type="ECO:0000256" key="7">
    <source>
        <dbReference type="ARBA" id="ARBA00023239"/>
    </source>
</evidence>
<dbReference type="HAMAP" id="MF_00131">
    <property type="entry name" value="Trp_synth_alpha"/>
    <property type="match status" value="1"/>
</dbReference>
<dbReference type="PROSITE" id="PS00167">
    <property type="entry name" value="TRP_SYNTHASE_ALPHA"/>
    <property type="match status" value="1"/>
</dbReference>
<dbReference type="GO" id="GO:0004834">
    <property type="term" value="F:tryptophan synthase activity"/>
    <property type="evidence" value="ECO:0007669"/>
    <property type="project" value="UniProtKB-UniRule"/>
</dbReference>
<sequence length="264" mass="28561">MSIVSSTLNALPYSCALIPFVTAGNPSVESTAEVLKLLDNSGADVIEIGLPYSDPLADGPVIQEASQKALSQGMNFDVLLSVLHGVEGQIRAPLVLFTYYNPIVSRGTQSFVKEIADAGIKGMIIPDLPLEEADYMLRICNLFSIELILLVTPTSPADRVDNIINKSQGIIYVVSSTGVTGMRREISGEMEKFVQRIKARTNKLVIIGFGISEQKHIKQIMHWDVDGIVVGSAFVNCLSESQAPHGLSLLKDLCLSMKDAIVNT</sequence>
<evidence type="ECO:0000256" key="10">
    <source>
        <dbReference type="RuleBase" id="RU003662"/>
    </source>
</evidence>
<comment type="similarity">
    <text evidence="9 10">Belongs to the TrpA family.</text>
</comment>
<evidence type="ECO:0000256" key="5">
    <source>
        <dbReference type="ARBA" id="ARBA00022822"/>
    </source>
</evidence>
<evidence type="ECO:0000256" key="4">
    <source>
        <dbReference type="ARBA" id="ARBA00022605"/>
    </source>
</evidence>
<dbReference type="SUPFAM" id="SSF51366">
    <property type="entry name" value="Ribulose-phoshate binding barrel"/>
    <property type="match status" value="1"/>
</dbReference>
<dbReference type="RefSeq" id="YP_009314060.1">
    <property type="nucleotide sequence ID" value="NC_031660.1"/>
</dbReference>
<name>A0A1G4NUN1_9FLOR</name>
<dbReference type="EC" id="4.2.1.20" evidence="9"/>
<geneLocation type="chloroplast" evidence="11"/>
<keyword evidence="11" id="KW-0150">Chloroplast</keyword>
<dbReference type="GeneID" id="30000684"/>
<keyword evidence="6 9" id="KW-0057">Aromatic amino acid biosynthesis</keyword>
<gene>
    <name evidence="9 11" type="primary">trpA</name>
    <name evidence="11" type="ORF">J0158_57</name>
</gene>